<comment type="similarity">
    <text evidence="2 3">Belongs to the small heat shock protein (HSP20) family.</text>
</comment>
<dbReference type="GO" id="GO:0005634">
    <property type="term" value="C:nucleus"/>
    <property type="evidence" value="ECO:0007669"/>
    <property type="project" value="TreeGrafter"/>
</dbReference>
<evidence type="ECO:0000313" key="7">
    <source>
        <dbReference type="Proteomes" id="UP000694565"/>
    </source>
</evidence>
<evidence type="ECO:0000259" key="5">
    <source>
        <dbReference type="PROSITE" id="PS01031"/>
    </source>
</evidence>
<keyword evidence="1" id="KW-0346">Stress response</keyword>
<feature type="region of interest" description="Disordered" evidence="4">
    <location>
        <begin position="172"/>
        <end position="216"/>
    </location>
</feature>
<name>A0A8C2X165_CYCLU</name>
<dbReference type="GeneTree" id="ENSGT00670000098179"/>
<dbReference type="GO" id="GO:0051082">
    <property type="term" value="F:unfolded protein binding"/>
    <property type="evidence" value="ECO:0007669"/>
    <property type="project" value="TreeGrafter"/>
</dbReference>
<dbReference type="InterPro" id="IPR008978">
    <property type="entry name" value="HSP20-like_chaperone"/>
</dbReference>
<dbReference type="PROSITE" id="PS01031">
    <property type="entry name" value="SHSP"/>
    <property type="match status" value="1"/>
</dbReference>
<dbReference type="PANTHER" id="PTHR45640">
    <property type="entry name" value="HEAT SHOCK PROTEIN HSP-12.2-RELATED"/>
    <property type="match status" value="1"/>
</dbReference>
<dbReference type="Proteomes" id="UP000694565">
    <property type="component" value="Unplaced"/>
</dbReference>
<evidence type="ECO:0000256" key="3">
    <source>
        <dbReference type="RuleBase" id="RU003616"/>
    </source>
</evidence>
<dbReference type="Gene3D" id="2.60.40.790">
    <property type="match status" value="1"/>
</dbReference>
<dbReference type="PANTHER" id="PTHR45640:SF2">
    <property type="entry name" value="HEAT SHOCK PROTEIN BETA-11-RELATED"/>
    <property type="match status" value="1"/>
</dbReference>
<feature type="compositionally biased region" description="Basic and acidic residues" evidence="4">
    <location>
        <begin position="175"/>
        <end position="185"/>
    </location>
</feature>
<reference evidence="6" key="1">
    <citation type="submission" date="2025-08" db="UniProtKB">
        <authorList>
            <consortium name="Ensembl"/>
        </authorList>
    </citation>
    <scope>IDENTIFICATION</scope>
</reference>
<evidence type="ECO:0000256" key="1">
    <source>
        <dbReference type="ARBA" id="ARBA00023016"/>
    </source>
</evidence>
<accession>A0A8C2X165</accession>
<dbReference type="InterPro" id="IPR001436">
    <property type="entry name" value="Alpha-crystallin/sHSP_animal"/>
</dbReference>
<dbReference type="GO" id="GO:0005737">
    <property type="term" value="C:cytoplasm"/>
    <property type="evidence" value="ECO:0007669"/>
    <property type="project" value="TreeGrafter"/>
</dbReference>
<dbReference type="InterPro" id="IPR002068">
    <property type="entry name" value="A-crystallin/Hsp20_dom"/>
</dbReference>
<evidence type="ECO:0000313" key="6">
    <source>
        <dbReference type="Ensembl" id="ENSCLMP00005012223.1"/>
    </source>
</evidence>
<dbReference type="GO" id="GO:0031033">
    <property type="term" value="P:myosin filament organization"/>
    <property type="evidence" value="ECO:0007669"/>
    <property type="project" value="Ensembl"/>
</dbReference>
<reference evidence="6" key="2">
    <citation type="submission" date="2025-09" db="UniProtKB">
        <authorList>
            <consortium name="Ensembl"/>
        </authorList>
    </citation>
    <scope>IDENTIFICATION</scope>
</reference>
<feature type="compositionally biased region" description="Low complexity" evidence="4">
    <location>
        <begin position="190"/>
        <end position="200"/>
    </location>
</feature>
<dbReference type="Pfam" id="PF00011">
    <property type="entry name" value="HSP20"/>
    <property type="match status" value="1"/>
</dbReference>
<dbReference type="GO" id="GO:0042026">
    <property type="term" value="P:protein refolding"/>
    <property type="evidence" value="ECO:0007669"/>
    <property type="project" value="TreeGrafter"/>
</dbReference>
<protein>
    <submittedName>
        <fullName evidence="6">Heat shock protein, alpha-crystallin-related, b9-like</fullName>
    </submittedName>
</protein>
<dbReference type="GO" id="GO:0009408">
    <property type="term" value="P:response to heat"/>
    <property type="evidence" value="ECO:0007669"/>
    <property type="project" value="TreeGrafter"/>
</dbReference>
<feature type="region of interest" description="Disordered" evidence="4">
    <location>
        <begin position="110"/>
        <end position="141"/>
    </location>
</feature>
<dbReference type="SUPFAM" id="SSF49764">
    <property type="entry name" value="HSP20-like chaperones"/>
    <property type="match status" value="1"/>
</dbReference>
<dbReference type="Ensembl" id="ENSCLMT00005013101.1">
    <property type="protein sequence ID" value="ENSCLMP00005012223.1"/>
    <property type="gene ID" value="ENSCLMG00005006553.1"/>
</dbReference>
<evidence type="ECO:0000256" key="2">
    <source>
        <dbReference type="PROSITE-ProRule" id="PRU00285"/>
    </source>
</evidence>
<sequence>MLCPSVFQPSPFTMRPLLDPRWPVRSLWPETRPLLHLVEREVLRHLLEMRQSLEHMEQLHQRVFEEIDQTWSQRGVFQTVAVQQLGGGGFALSLDTAAFSPEELSVKQVGRRLRVSGRTERKQEDASSSSSSSPTSSYRCQEFRQELQLPDDVDPEAVTCSLLRGRLQIQAPKESALHDGKERLVPIRLTSSSSESSPTSDLKYQVKTAENKEQRD</sequence>
<keyword evidence="7" id="KW-1185">Reference proteome</keyword>
<proteinExistence type="inferred from homology"/>
<organism evidence="6 7">
    <name type="scientific">Cyclopterus lumpus</name>
    <name type="common">Lumpsucker</name>
    <dbReference type="NCBI Taxonomy" id="8103"/>
    <lineage>
        <taxon>Eukaryota</taxon>
        <taxon>Metazoa</taxon>
        <taxon>Chordata</taxon>
        <taxon>Craniata</taxon>
        <taxon>Vertebrata</taxon>
        <taxon>Euteleostomi</taxon>
        <taxon>Actinopterygii</taxon>
        <taxon>Neopterygii</taxon>
        <taxon>Teleostei</taxon>
        <taxon>Neoteleostei</taxon>
        <taxon>Acanthomorphata</taxon>
        <taxon>Eupercaria</taxon>
        <taxon>Perciformes</taxon>
        <taxon>Cottioidei</taxon>
        <taxon>Cottales</taxon>
        <taxon>Cyclopteridae</taxon>
        <taxon>Cyclopterus</taxon>
    </lineage>
</organism>
<feature type="domain" description="SHSP" evidence="5">
    <location>
        <begin position="71"/>
        <end position="190"/>
    </location>
</feature>
<dbReference type="AlphaFoldDB" id="A0A8C2X165"/>
<feature type="compositionally biased region" description="Low complexity" evidence="4">
    <location>
        <begin position="127"/>
        <end position="137"/>
    </location>
</feature>
<evidence type="ECO:0000256" key="4">
    <source>
        <dbReference type="SAM" id="MobiDB-lite"/>
    </source>
</evidence>